<proteinExistence type="inferred from homology"/>
<dbReference type="OrthoDB" id="9786526at2"/>
<reference evidence="3 4" key="1">
    <citation type="journal article" date="2011" name="J. Bacteriol.">
        <title>Complete genome sequence of the polycyclic aromatic hydrocarbon-degrading bacterium Alteromonas sp. strain SN2.</title>
        <authorList>
            <person name="Jin H.M."/>
            <person name="Jeong H."/>
            <person name="Moon E.J."/>
            <person name="Math R.K."/>
            <person name="Lee K."/>
            <person name="Kim H.J."/>
            <person name="Jeon C.O."/>
            <person name="Oh T.K."/>
            <person name="Kim J.F."/>
        </authorList>
    </citation>
    <scope>NUCLEOTIDE SEQUENCE [LARGE SCALE GENOMIC DNA]</scope>
    <source>
        <strain evidence="4">JCM 17741 / KACC 18427 / KCTC 11700BP / SN2</strain>
    </source>
</reference>
<accession>F5ZDX6</accession>
<dbReference type="Gene3D" id="3.40.190.10">
    <property type="entry name" value="Periplasmic binding protein-like II"/>
    <property type="match status" value="2"/>
</dbReference>
<feature type="domain" description="LysR substrate-binding" evidence="2">
    <location>
        <begin position="2"/>
        <end position="75"/>
    </location>
</feature>
<evidence type="ECO:0000313" key="4">
    <source>
        <dbReference type="Proteomes" id="UP000000683"/>
    </source>
</evidence>
<dbReference type="InterPro" id="IPR005119">
    <property type="entry name" value="LysR_subst-bd"/>
</dbReference>
<dbReference type="Pfam" id="PF03466">
    <property type="entry name" value="LysR_substrate"/>
    <property type="match status" value="1"/>
</dbReference>
<dbReference type="PANTHER" id="PTHR30537">
    <property type="entry name" value="HTH-TYPE TRANSCRIPTIONAL REGULATOR"/>
    <property type="match status" value="1"/>
</dbReference>
<dbReference type="HOGENOM" id="CLU_2630306_0_0_6"/>
<dbReference type="PANTHER" id="PTHR30537:SF20">
    <property type="entry name" value="TRANSCRIPTIONAL REGULATORY PROTEIN"/>
    <property type="match status" value="1"/>
</dbReference>
<name>F5ZDX6_ALTNA</name>
<comment type="similarity">
    <text evidence="1">Belongs to the LysR transcriptional regulatory family.</text>
</comment>
<sequence>MSTHAVALLCLAGQGIALLSHFMVANDLKNGKLISVLGEHLLTPNNREPVQAVYYRNSSVSSRISAFLDFIQSRLTL</sequence>
<protein>
    <submittedName>
        <fullName evidence="3">LysR family transcriptional regulator</fullName>
    </submittedName>
</protein>
<dbReference type="GO" id="GO:0043565">
    <property type="term" value="F:sequence-specific DNA binding"/>
    <property type="evidence" value="ECO:0007669"/>
    <property type="project" value="TreeGrafter"/>
</dbReference>
<dbReference type="EMBL" id="CP002339">
    <property type="protein sequence ID" value="AEF04088.1"/>
    <property type="molecule type" value="Genomic_DNA"/>
</dbReference>
<dbReference type="InterPro" id="IPR058163">
    <property type="entry name" value="LysR-type_TF_proteobact-type"/>
</dbReference>
<evidence type="ECO:0000256" key="1">
    <source>
        <dbReference type="ARBA" id="ARBA00009437"/>
    </source>
</evidence>
<evidence type="ECO:0000259" key="2">
    <source>
        <dbReference type="Pfam" id="PF03466"/>
    </source>
</evidence>
<dbReference type="eggNOG" id="COG0583">
    <property type="taxonomic scope" value="Bacteria"/>
</dbReference>
<dbReference type="GO" id="GO:0006351">
    <property type="term" value="P:DNA-templated transcription"/>
    <property type="evidence" value="ECO:0007669"/>
    <property type="project" value="TreeGrafter"/>
</dbReference>
<dbReference type="GO" id="GO:0003700">
    <property type="term" value="F:DNA-binding transcription factor activity"/>
    <property type="evidence" value="ECO:0007669"/>
    <property type="project" value="TreeGrafter"/>
</dbReference>
<dbReference type="Proteomes" id="UP000000683">
    <property type="component" value="Chromosome"/>
</dbReference>
<gene>
    <name evidence="3" type="ordered locus">ambt_12840</name>
</gene>
<evidence type="ECO:0000313" key="3">
    <source>
        <dbReference type="EMBL" id="AEF04088.1"/>
    </source>
</evidence>
<dbReference type="AlphaFoldDB" id="F5ZDX6"/>
<dbReference type="KEGG" id="alt:ambt_12840"/>
<organism evidence="3 4">
    <name type="scientific">Alteromonas naphthalenivorans</name>
    <dbReference type="NCBI Taxonomy" id="715451"/>
    <lineage>
        <taxon>Bacteria</taxon>
        <taxon>Pseudomonadati</taxon>
        <taxon>Pseudomonadota</taxon>
        <taxon>Gammaproteobacteria</taxon>
        <taxon>Alteromonadales</taxon>
        <taxon>Alteromonadaceae</taxon>
        <taxon>Alteromonas/Salinimonas group</taxon>
        <taxon>Alteromonas</taxon>
    </lineage>
</organism>
<keyword evidence="4" id="KW-1185">Reference proteome</keyword>
<dbReference type="SUPFAM" id="SSF53850">
    <property type="entry name" value="Periplasmic binding protein-like II"/>
    <property type="match status" value="1"/>
</dbReference>